<proteinExistence type="predicted"/>
<reference evidence="2" key="1">
    <citation type="submission" date="2014-07" db="EMBL/GenBank/DDBJ databases">
        <title>Identification of a novel salt tolerance gene in wild soybean by whole-genome sequencing.</title>
        <authorList>
            <person name="Lam H.-M."/>
            <person name="Qi X."/>
            <person name="Li M.-W."/>
            <person name="Liu X."/>
            <person name="Xie M."/>
            <person name="Ni M."/>
            <person name="Xu X."/>
        </authorList>
    </citation>
    <scope>NUCLEOTIDE SEQUENCE [LARGE SCALE GENOMIC DNA]</scope>
    <source>
        <tissue evidence="2">Root</tissue>
    </source>
</reference>
<dbReference type="AlphaFoldDB" id="A0A0B2PWT3"/>
<feature type="transmembrane region" description="Helical" evidence="1">
    <location>
        <begin position="20"/>
        <end position="41"/>
    </location>
</feature>
<dbReference type="EMBL" id="KN662283">
    <property type="protein sequence ID" value="KHN13746.1"/>
    <property type="molecule type" value="Genomic_DNA"/>
</dbReference>
<evidence type="ECO:0000313" key="2">
    <source>
        <dbReference type="EMBL" id="KHN13746.1"/>
    </source>
</evidence>
<gene>
    <name evidence="2" type="ORF">glysoja_044335</name>
</gene>
<sequence length="98" mass="11099">IITKFEFKLSKWKQKSLSMGGRITLINSVLTALPIYMLSFFRVPKKVVQKLVSIQRNFLWGGGSEVAKIAWINWDTICLPKNKGGLGIKDLSKFNEAL</sequence>
<dbReference type="PANTHER" id="PTHR33116:SF75">
    <property type="entry name" value="RIBONUCLEASE H PROTEIN"/>
    <property type="match status" value="1"/>
</dbReference>
<accession>A0A0B2PWT3</accession>
<name>A0A0B2PWT3_GLYSO</name>
<keyword evidence="1" id="KW-0472">Membrane</keyword>
<evidence type="ECO:0000256" key="1">
    <source>
        <dbReference type="SAM" id="Phobius"/>
    </source>
</evidence>
<dbReference type="Proteomes" id="UP000053555">
    <property type="component" value="Unassembled WGS sequence"/>
</dbReference>
<dbReference type="PANTHER" id="PTHR33116">
    <property type="entry name" value="REVERSE TRANSCRIPTASE ZINC-BINDING DOMAIN-CONTAINING PROTEIN-RELATED-RELATED"/>
    <property type="match status" value="1"/>
</dbReference>
<feature type="non-terminal residue" evidence="2">
    <location>
        <position position="98"/>
    </location>
</feature>
<protein>
    <submittedName>
        <fullName evidence="2">Putative ribonuclease H protein</fullName>
    </submittedName>
</protein>
<keyword evidence="1" id="KW-0812">Transmembrane</keyword>
<keyword evidence="1" id="KW-1133">Transmembrane helix</keyword>
<feature type="non-terminal residue" evidence="2">
    <location>
        <position position="1"/>
    </location>
</feature>
<organism evidence="2">
    <name type="scientific">Glycine soja</name>
    <name type="common">Wild soybean</name>
    <dbReference type="NCBI Taxonomy" id="3848"/>
    <lineage>
        <taxon>Eukaryota</taxon>
        <taxon>Viridiplantae</taxon>
        <taxon>Streptophyta</taxon>
        <taxon>Embryophyta</taxon>
        <taxon>Tracheophyta</taxon>
        <taxon>Spermatophyta</taxon>
        <taxon>Magnoliopsida</taxon>
        <taxon>eudicotyledons</taxon>
        <taxon>Gunneridae</taxon>
        <taxon>Pentapetalae</taxon>
        <taxon>rosids</taxon>
        <taxon>fabids</taxon>
        <taxon>Fabales</taxon>
        <taxon>Fabaceae</taxon>
        <taxon>Papilionoideae</taxon>
        <taxon>50 kb inversion clade</taxon>
        <taxon>NPAAA clade</taxon>
        <taxon>indigoferoid/millettioid clade</taxon>
        <taxon>Phaseoleae</taxon>
        <taxon>Glycine</taxon>
        <taxon>Glycine subgen. Soja</taxon>
    </lineage>
</organism>